<reference evidence="2 3" key="1">
    <citation type="submission" date="2016-11" db="EMBL/GenBank/DDBJ databases">
        <title>Whole genomes of Flavobacteriaceae.</title>
        <authorList>
            <person name="Stine C."/>
            <person name="Li C."/>
            <person name="Tadesse D."/>
        </authorList>
    </citation>
    <scope>NUCLEOTIDE SEQUENCE [LARGE SCALE GENOMIC DNA]</scope>
    <source>
        <strain evidence="2 3">DSM 24704</strain>
    </source>
</reference>
<keyword evidence="1" id="KW-0732">Signal</keyword>
<organism evidence="2 3">
    <name type="scientific">Flavobacterium araucananum</name>
    <dbReference type="NCBI Taxonomy" id="946678"/>
    <lineage>
        <taxon>Bacteria</taxon>
        <taxon>Pseudomonadati</taxon>
        <taxon>Bacteroidota</taxon>
        <taxon>Flavobacteriia</taxon>
        <taxon>Flavobacteriales</taxon>
        <taxon>Flavobacteriaceae</taxon>
        <taxon>Flavobacterium</taxon>
    </lineage>
</organism>
<proteinExistence type="predicted"/>
<dbReference type="RefSeq" id="WP_089481123.1">
    <property type="nucleotide sequence ID" value="NZ_MUGS01000051.1"/>
</dbReference>
<dbReference type="Proteomes" id="UP000214684">
    <property type="component" value="Unassembled WGS sequence"/>
</dbReference>
<evidence type="ECO:0000313" key="2">
    <source>
        <dbReference type="EMBL" id="OXG00765.1"/>
    </source>
</evidence>
<comment type="caution">
    <text evidence="2">The sequence shown here is derived from an EMBL/GenBank/DDBJ whole genome shotgun (WGS) entry which is preliminary data.</text>
</comment>
<evidence type="ECO:0000256" key="1">
    <source>
        <dbReference type="SAM" id="SignalP"/>
    </source>
</evidence>
<evidence type="ECO:0000313" key="3">
    <source>
        <dbReference type="Proteomes" id="UP000214684"/>
    </source>
</evidence>
<evidence type="ECO:0008006" key="4">
    <source>
        <dbReference type="Google" id="ProtNLM"/>
    </source>
</evidence>
<protein>
    <recommendedName>
        <fullName evidence="4">Glutamine cyclotransferase</fullName>
    </recommendedName>
</protein>
<dbReference type="OrthoDB" id="1322891at2"/>
<feature type="chain" id="PRO_5030039150" description="Glutamine cyclotransferase" evidence="1">
    <location>
        <begin position="25"/>
        <end position="339"/>
    </location>
</feature>
<name>A0A227NVB2_9FLAO</name>
<feature type="signal peptide" evidence="1">
    <location>
        <begin position="1"/>
        <end position="24"/>
    </location>
</feature>
<accession>A0A227NVB2</accession>
<sequence>MKKRILLVAVVQLFLTLNSCSSDSGDNTKDPVVIAGEIKADYIADVSLADDFVIDNNNIVYKIGQEDITVKLKKIDLEGKISVLKILDFTSFYASALSITKEGTVLLVAPSNEADRDKIFRFENNFTVLNPFYTMKPISSPFANKIRLSAIGDNKDNTYFVFDYNNRQIKRFVPELSTDVLVAGSEKKAIEDGTGLNASFGSVSKIVSQNNILYVIDNLYTGANPVFVSSNIRKLEYVNNEWVVSTLISNSTNKYLDIAFDPKNELYVLVENKGIAKLNLQNNTLSVFKDGDLLVGKETVHKKSSYKNITMMKIKDNDLYIILDYDLVKISDFQSKLSK</sequence>
<dbReference type="SUPFAM" id="SSF63829">
    <property type="entry name" value="Calcium-dependent phosphotriesterase"/>
    <property type="match status" value="1"/>
</dbReference>
<dbReference type="Gene3D" id="2.120.10.30">
    <property type="entry name" value="TolB, C-terminal domain"/>
    <property type="match status" value="1"/>
</dbReference>
<dbReference type="InterPro" id="IPR011042">
    <property type="entry name" value="6-blade_b-propeller_TolB-like"/>
</dbReference>
<dbReference type="EMBL" id="MUGS01000051">
    <property type="protein sequence ID" value="OXG00765.1"/>
    <property type="molecule type" value="Genomic_DNA"/>
</dbReference>
<dbReference type="AlphaFoldDB" id="A0A227NVB2"/>
<keyword evidence="3" id="KW-1185">Reference proteome</keyword>
<gene>
    <name evidence="2" type="ORF">B0A64_19260</name>
</gene>